<proteinExistence type="predicted"/>
<dbReference type="PANTHER" id="PTHR46599:SF3">
    <property type="entry name" value="PIGGYBAC TRANSPOSABLE ELEMENT-DERIVED PROTEIN 4"/>
    <property type="match status" value="1"/>
</dbReference>
<dbReference type="InterPro" id="IPR029526">
    <property type="entry name" value="PGBD"/>
</dbReference>
<dbReference type="Proteomes" id="UP000289886">
    <property type="component" value="Unassembled WGS sequence"/>
</dbReference>
<sequence>MATAGSSTCSEKKRSESKKRRLTREVGFENVFEDSESDSSDMGSFEWEFEYPISDGIDDDGTATPEPEPAAYAGSTSTPTVSVLSEAQSSNKWHCSTQSDYIPNQPKFRPARQPGISFDKTITYTDIDLFKLFFSKDTVAKICSNTNKQGEKQQKKGKKYPWKPLGVQEFYTFLAVVIFMGIVRMPTLQEYWTDENMYGSYFCKSVMSRNRFLPILWNLHMSDPDEDAENDRKKGQPDYDPLFRLRPLLDNINFSCRAYYHPQQHVSIDERMVASKARLSMMQHIKDKPTKWGVKMFVLADSTNGYTCNFQIYTGKRAHPTPNGLRYDTVMSVLDCNLGYGYKLYCDNFYTSPKLFTDLYGMNFAACGTVGDHTKGCPRTKENALTKKSERGSIRWLREGPLLFVKWMDTREVSMCSTIHAAYQGAKVSRRVKLPNGSWQMRNVDIPEAIQDYNRNMGGVDRSDQLIQYCNVVHKTKKWYKTLFFHFLDIAIVNSFLLHKELCQVVGKMHESQVVFRKKLLFELCGEQLPAEMPSSPSAPASRMMHLPAPLVDPASVEKGQKASAGRRKCQHCKDFGRGQMSTPWQCKTCNVPLCLVLDRNCFIEWHRK</sequence>
<reference evidence="3 4" key="1">
    <citation type="submission" date="2019-01" db="EMBL/GenBank/DDBJ databases">
        <title>Draft Genome and Complete Hox-Cluster Characterization of the Sterlet Sturgeon (Acipenser ruthenus).</title>
        <authorList>
            <person name="Wei Q."/>
        </authorList>
    </citation>
    <scope>NUCLEOTIDE SEQUENCE [LARGE SCALE GENOMIC DNA]</scope>
    <source>
        <strain evidence="3">WHYD16114868_AA</strain>
        <tissue evidence="3">Blood</tissue>
    </source>
</reference>
<name>A0A662YZA8_ACIRT</name>
<evidence type="ECO:0000313" key="3">
    <source>
        <dbReference type="EMBL" id="RXN01232.1"/>
    </source>
</evidence>
<evidence type="ECO:0000256" key="1">
    <source>
        <dbReference type="SAM" id="MobiDB-lite"/>
    </source>
</evidence>
<gene>
    <name evidence="3" type="ORF">EOD39_7523</name>
</gene>
<comment type="caution">
    <text evidence="3">The sequence shown here is derived from an EMBL/GenBank/DDBJ whole genome shotgun (WGS) entry which is preliminary data.</text>
</comment>
<dbReference type="Pfam" id="PF13843">
    <property type="entry name" value="DDE_Tnp_1_7"/>
    <property type="match status" value="1"/>
</dbReference>
<feature type="domain" description="PiggyBac transposable element-derived protein" evidence="2">
    <location>
        <begin position="127"/>
        <end position="496"/>
    </location>
</feature>
<evidence type="ECO:0000313" key="4">
    <source>
        <dbReference type="Proteomes" id="UP000289886"/>
    </source>
</evidence>
<feature type="compositionally biased region" description="Low complexity" evidence="1">
    <location>
        <begin position="62"/>
        <end position="71"/>
    </location>
</feature>
<keyword evidence="4" id="KW-1185">Reference proteome</keyword>
<accession>A0A662YZA8</accession>
<evidence type="ECO:0000259" key="2">
    <source>
        <dbReference type="Pfam" id="PF13843"/>
    </source>
</evidence>
<protein>
    <submittedName>
        <fullName evidence="3">PiggyBac transposable element-derived protein 4</fullName>
    </submittedName>
</protein>
<organism evidence="3 4">
    <name type="scientific">Acipenser ruthenus</name>
    <name type="common">Sterlet sturgeon</name>
    <dbReference type="NCBI Taxonomy" id="7906"/>
    <lineage>
        <taxon>Eukaryota</taxon>
        <taxon>Metazoa</taxon>
        <taxon>Chordata</taxon>
        <taxon>Craniata</taxon>
        <taxon>Vertebrata</taxon>
        <taxon>Euteleostomi</taxon>
        <taxon>Actinopterygii</taxon>
        <taxon>Chondrostei</taxon>
        <taxon>Acipenseriformes</taxon>
        <taxon>Acipenseridae</taxon>
        <taxon>Acipenser</taxon>
    </lineage>
</organism>
<feature type="region of interest" description="Disordered" evidence="1">
    <location>
        <begin position="1"/>
        <end position="77"/>
    </location>
</feature>
<dbReference type="AlphaFoldDB" id="A0A662YZA8"/>
<dbReference type="EMBL" id="SCEB01000068">
    <property type="protein sequence ID" value="RXN01232.1"/>
    <property type="molecule type" value="Genomic_DNA"/>
</dbReference>
<dbReference type="PANTHER" id="PTHR46599">
    <property type="entry name" value="PIGGYBAC TRANSPOSABLE ELEMENT-DERIVED PROTEIN 4"/>
    <property type="match status" value="1"/>
</dbReference>